<sequence length="135" mass="15833">MNLYKIMFEHYSQKDSKVGTITHLVARSDEEVYEWLKNEPRLSDGSVIYNSYKYSEEDDETFEIYDADYNVIGTESFKERMIRLHGEMFDEDKELNDLYYGLTLYGWQKVKEDILPEAVDTMKSNGIIISEVGGL</sequence>
<name>A0A7X3LI26_9BACL</name>
<accession>A0A7X3LI26</accession>
<evidence type="ECO:0000313" key="2">
    <source>
        <dbReference type="Proteomes" id="UP000460318"/>
    </source>
</evidence>
<keyword evidence="2" id="KW-1185">Reference proteome</keyword>
<dbReference type="EMBL" id="WUBI01000002">
    <property type="protein sequence ID" value="MWV44825.1"/>
    <property type="molecule type" value="Genomic_DNA"/>
</dbReference>
<protein>
    <submittedName>
        <fullName evidence="1">Uncharacterized protein</fullName>
    </submittedName>
</protein>
<proteinExistence type="predicted"/>
<evidence type="ECO:0000313" key="1">
    <source>
        <dbReference type="EMBL" id="MWV44825.1"/>
    </source>
</evidence>
<dbReference type="Proteomes" id="UP000460318">
    <property type="component" value="Unassembled WGS sequence"/>
</dbReference>
<comment type="caution">
    <text evidence="1">The sequence shown here is derived from an EMBL/GenBank/DDBJ whole genome shotgun (WGS) entry which is preliminary data.</text>
</comment>
<gene>
    <name evidence="1" type="ORF">GRF59_14485</name>
</gene>
<dbReference type="AlphaFoldDB" id="A0A7X3LI26"/>
<reference evidence="1 2" key="1">
    <citation type="submission" date="2019-12" db="EMBL/GenBank/DDBJ databases">
        <title>Paenibacillus sp. nov., an endophytic bacterium isolated from the stem of Dendrobium.</title>
        <authorList>
            <person name="Zhao R."/>
        </authorList>
    </citation>
    <scope>NUCLEOTIDE SEQUENCE [LARGE SCALE GENOMIC DNA]</scope>
    <source>
        <strain evidence="1 2">HJL G12</strain>
    </source>
</reference>
<organism evidence="1 2">
    <name type="scientific">Paenibacillus dendrobii</name>
    <dbReference type="NCBI Taxonomy" id="2691084"/>
    <lineage>
        <taxon>Bacteria</taxon>
        <taxon>Bacillati</taxon>
        <taxon>Bacillota</taxon>
        <taxon>Bacilli</taxon>
        <taxon>Bacillales</taxon>
        <taxon>Paenibacillaceae</taxon>
        <taxon>Paenibacillus</taxon>
    </lineage>
</organism>